<dbReference type="Pfam" id="PF19614">
    <property type="entry name" value="DUF6119"/>
    <property type="match status" value="1"/>
</dbReference>
<proteinExistence type="predicted"/>
<protein>
    <submittedName>
        <fullName evidence="1">TIGR04141 family sporadically distributed protein</fullName>
    </submittedName>
</protein>
<sequence length="210" mass="24349">MDITKIGEFLIKVFNQYKSDKYKENFAWIDQIQNIKSSSEKEKLNSFLIESINNNSNQFWMAAPELVDWENIRGYKYHGKEIFDDIDVNEVKKSFSNPLISIDQLKSKQISVISSLDDSKLMSWNSLRCIYGECIIDEQAYCINAGKWYRINNSFVKDINTEYASTIISQIDFQERTYVHDSESAYTIDFASKNASKFLAIGVCQVSCRV</sequence>
<dbReference type="EMBL" id="CP058559">
    <property type="protein sequence ID" value="QNO15237.1"/>
    <property type="molecule type" value="Genomic_DNA"/>
</dbReference>
<accession>A0A7G9W975</accession>
<dbReference type="KEGG" id="acae:HYG86_10925"/>
<keyword evidence="2" id="KW-1185">Reference proteome</keyword>
<evidence type="ECO:0000313" key="2">
    <source>
        <dbReference type="Proteomes" id="UP000516160"/>
    </source>
</evidence>
<dbReference type="AlphaFoldDB" id="A0A7G9W975"/>
<dbReference type="InterPro" id="IPR026487">
    <property type="entry name" value="CHP04141"/>
</dbReference>
<dbReference type="NCBIfam" id="TIGR04141">
    <property type="entry name" value="TIGR04141 family sporadically distributed protein"/>
    <property type="match status" value="1"/>
</dbReference>
<evidence type="ECO:0000313" key="1">
    <source>
        <dbReference type="EMBL" id="QNO15237.1"/>
    </source>
</evidence>
<dbReference type="Proteomes" id="UP000516160">
    <property type="component" value="Chromosome"/>
</dbReference>
<name>A0A7G9W975_ALKCA</name>
<organism evidence="1 2">
    <name type="scientific">Alkalicella caledoniensis</name>
    <dbReference type="NCBI Taxonomy" id="2731377"/>
    <lineage>
        <taxon>Bacteria</taxon>
        <taxon>Bacillati</taxon>
        <taxon>Bacillota</taxon>
        <taxon>Clostridia</taxon>
        <taxon>Eubacteriales</taxon>
        <taxon>Proteinivoracaceae</taxon>
        <taxon>Alkalicella</taxon>
    </lineage>
</organism>
<reference evidence="1 2" key="1">
    <citation type="submission" date="2020-07" db="EMBL/GenBank/DDBJ databases">
        <title>Alkalicella. sp. LB2 genome.</title>
        <authorList>
            <person name="Postec A."/>
            <person name="Quemeneur M."/>
        </authorList>
    </citation>
    <scope>NUCLEOTIDE SEQUENCE [LARGE SCALE GENOMIC DNA]</scope>
    <source>
        <strain evidence="1 2">LB2</strain>
    </source>
</reference>
<gene>
    <name evidence="1" type="ORF">HYG86_10925</name>
</gene>